<dbReference type="Gene3D" id="2.40.70.10">
    <property type="entry name" value="Acid Proteases"/>
    <property type="match status" value="2"/>
</dbReference>
<organism evidence="4 5">
    <name type="scientific">Novosphingobium cyanobacteriorum</name>
    <dbReference type="NCBI Taxonomy" id="3024215"/>
    <lineage>
        <taxon>Bacteria</taxon>
        <taxon>Pseudomonadati</taxon>
        <taxon>Pseudomonadota</taxon>
        <taxon>Alphaproteobacteria</taxon>
        <taxon>Sphingomonadales</taxon>
        <taxon>Sphingomonadaceae</taxon>
        <taxon>Novosphingobium</taxon>
    </lineage>
</organism>
<dbReference type="EMBL" id="JAROCY010000004">
    <property type="protein sequence ID" value="MDF8332734.1"/>
    <property type="molecule type" value="Genomic_DNA"/>
</dbReference>
<dbReference type="RefSeq" id="WP_277275935.1">
    <property type="nucleotide sequence ID" value="NZ_JAROCY010000004.1"/>
</dbReference>
<sequence length="309" mass="32715">MAIHPLIAAAAASLSAVAPAIASLPIAVAQQGAPDAAAVDVLSTRTDAHDRMTVPVRIGAKGPFAFLIDTGAERTVLSRDVATRLGLAPSGQALIVGVAGEQQVDLVDVEEINLGRRSFYGLTAPLLDDAHIGADGIVGLDSLQGQRVLLDFDRNRMAIGDAEMLGGNGGFDIVVTARRRSGQLIMTNAIIDGVRTDVVIDTGSDTSIGNRALQRQLARRHKQQTTQLMSVTGQAITADLGIARELKFGSVTVSNTMIAFADAPPFERLGMVKRPALLLGMDQLRLFHRVAIDFAAKRILFDLPDNVLL</sequence>
<keyword evidence="2" id="KW-0732">Signal</keyword>
<feature type="signal peptide" evidence="2">
    <location>
        <begin position="1"/>
        <end position="22"/>
    </location>
</feature>
<dbReference type="SUPFAM" id="SSF50630">
    <property type="entry name" value="Acid proteases"/>
    <property type="match status" value="2"/>
</dbReference>
<name>A0ABT6CGT9_9SPHN</name>
<dbReference type="InterPro" id="IPR021109">
    <property type="entry name" value="Peptidase_aspartic_dom_sf"/>
</dbReference>
<evidence type="ECO:0000256" key="2">
    <source>
        <dbReference type="SAM" id="SignalP"/>
    </source>
</evidence>
<feature type="chain" id="PRO_5047452388" evidence="2">
    <location>
        <begin position="23"/>
        <end position="309"/>
    </location>
</feature>
<proteinExistence type="predicted"/>
<dbReference type="Proteomes" id="UP001222770">
    <property type="component" value="Unassembled WGS sequence"/>
</dbReference>
<evidence type="ECO:0000256" key="1">
    <source>
        <dbReference type="ARBA" id="ARBA00022801"/>
    </source>
</evidence>
<dbReference type="PROSITE" id="PS50175">
    <property type="entry name" value="ASP_PROT_RETROV"/>
    <property type="match status" value="1"/>
</dbReference>
<gene>
    <name evidence="4" type="ORF">POM99_05920</name>
</gene>
<evidence type="ECO:0000313" key="4">
    <source>
        <dbReference type="EMBL" id="MDF8332734.1"/>
    </source>
</evidence>
<keyword evidence="1" id="KW-0378">Hydrolase</keyword>
<dbReference type="CDD" id="cd05483">
    <property type="entry name" value="retropepsin_like_bacteria"/>
    <property type="match status" value="1"/>
</dbReference>
<comment type="caution">
    <text evidence="4">The sequence shown here is derived from an EMBL/GenBank/DDBJ whole genome shotgun (WGS) entry which is preliminary data.</text>
</comment>
<feature type="domain" description="Peptidase A2" evidence="3">
    <location>
        <begin position="64"/>
        <end position="100"/>
    </location>
</feature>
<protein>
    <submittedName>
        <fullName evidence="4">Retroviral-like aspartic protease family protein</fullName>
    </submittedName>
</protein>
<dbReference type="InterPro" id="IPR034122">
    <property type="entry name" value="Retropepsin-like_bacterial"/>
</dbReference>
<accession>A0ABT6CGT9</accession>
<dbReference type="InterPro" id="IPR001995">
    <property type="entry name" value="Peptidase_A2_cat"/>
</dbReference>
<keyword evidence="5" id="KW-1185">Reference proteome</keyword>
<evidence type="ECO:0000313" key="5">
    <source>
        <dbReference type="Proteomes" id="UP001222770"/>
    </source>
</evidence>
<dbReference type="PROSITE" id="PS00141">
    <property type="entry name" value="ASP_PROTEASE"/>
    <property type="match status" value="2"/>
</dbReference>
<dbReference type="Pfam" id="PF13650">
    <property type="entry name" value="Asp_protease_2"/>
    <property type="match status" value="2"/>
</dbReference>
<dbReference type="InterPro" id="IPR001969">
    <property type="entry name" value="Aspartic_peptidase_AS"/>
</dbReference>
<evidence type="ECO:0000259" key="3">
    <source>
        <dbReference type="PROSITE" id="PS50175"/>
    </source>
</evidence>
<reference evidence="4 5" key="1">
    <citation type="submission" date="2023-03" db="EMBL/GenBank/DDBJ databases">
        <title>Novosphingobium cyanobacteriorum sp. nov., isolated from a eutrophic reservoir during the Microcystis bloom period.</title>
        <authorList>
            <person name="Kang M."/>
            <person name="Le V."/>
            <person name="Ko S.-R."/>
            <person name="Lee S.-A."/>
            <person name="Ahn C.-Y."/>
        </authorList>
    </citation>
    <scope>NUCLEOTIDE SEQUENCE [LARGE SCALE GENOMIC DNA]</scope>
    <source>
        <strain evidence="4 5">HBC54</strain>
    </source>
</reference>